<protein>
    <recommendedName>
        <fullName evidence="2">RING-type E3 ubiquitin transferase</fullName>
        <ecNumber evidence="2">2.3.2.27</ecNumber>
    </recommendedName>
</protein>
<dbReference type="KEGG" id="mcha:111016591"/>
<dbReference type="InterPro" id="IPR013083">
    <property type="entry name" value="Znf_RING/FYVE/PHD"/>
</dbReference>
<keyword evidence="10" id="KW-1185">Reference proteome</keyword>
<dbReference type="InterPro" id="IPR039525">
    <property type="entry name" value="RNF126-like_zinc-ribbon"/>
</dbReference>
<dbReference type="Gene3D" id="3.30.40.10">
    <property type="entry name" value="Zinc/RING finger domain, C3HC4 (zinc finger)"/>
    <property type="match status" value="1"/>
</dbReference>
<proteinExistence type="predicted"/>
<dbReference type="Proteomes" id="UP000504603">
    <property type="component" value="Unplaced"/>
</dbReference>
<evidence type="ECO:0000256" key="4">
    <source>
        <dbReference type="ARBA" id="ARBA00022723"/>
    </source>
</evidence>
<evidence type="ECO:0000256" key="7">
    <source>
        <dbReference type="ARBA" id="ARBA00022833"/>
    </source>
</evidence>
<feature type="domain" description="RING-type" evidence="9">
    <location>
        <begin position="251"/>
        <end position="292"/>
    </location>
</feature>
<evidence type="ECO:0000256" key="8">
    <source>
        <dbReference type="PROSITE-ProRule" id="PRU00175"/>
    </source>
</evidence>
<evidence type="ECO:0000256" key="1">
    <source>
        <dbReference type="ARBA" id="ARBA00000900"/>
    </source>
</evidence>
<dbReference type="Pfam" id="PF14369">
    <property type="entry name" value="Zn_ribbon_19"/>
    <property type="match status" value="1"/>
</dbReference>
<dbReference type="GeneID" id="111016591"/>
<evidence type="ECO:0000256" key="6">
    <source>
        <dbReference type="ARBA" id="ARBA00022786"/>
    </source>
</evidence>
<evidence type="ECO:0000256" key="5">
    <source>
        <dbReference type="ARBA" id="ARBA00022771"/>
    </source>
</evidence>
<dbReference type="PANTHER" id="PTHR15710:SF34">
    <property type="entry name" value="E3 UBIQUITIN-PROTEIN LIGASE RHC1A-RELATED"/>
    <property type="match status" value="1"/>
</dbReference>
<keyword evidence="7" id="KW-0862">Zinc</keyword>
<name>A0A6J1D364_MOMCH</name>
<evidence type="ECO:0000256" key="2">
    <source>
        <dbReference type="ARBA" id="ARBA00012483"/>
    </source>
</evidence>
<dbReference type="SMART" id="SM00184">
    <property type="entry name" value="RING"/>
    <property type="match status" value="1"/>
</dbReference>
<sequence>MELPRTPRSKFVSQGPLLLSLSLSPLDPNLHPLLCFSLFRGFHCSYSSSAVAFERRMSSGGEDTHWCYQCNHSFWLGGEDIVCPYCNGGFIEELNDLHDGTIQNDTNLGTEEEDFSSQVPPIFEAMFALMGRRSPYPRFGLLEAVDAFTRERMAGRNPNFDVRRRSSSVPGQNLDFFNSFWSFHEHVPGPSFASVAPEGRSSQLSGLQALGAQITMNERRDPVPAPASHSSIEAMPTIKINQMHLGTDSHCPVCKEKFELGSEAREMPCNHIYHSDCILPWLVQHNTCPVCRLELPQQDTRHAWSGGSSSSSSNGEVSNGREITQLGLGRRNPLHDFWTTSNVLHRFSSGIRRNGTSTNHYHDNEMSYPEWPFHY</sequence>
<evidence type="ECO:0000313" key="10">
    <source>
        <dbReference type="Proteomes" id="UP000504603"/>
    </source>
</evidence>
<gene>
    <name evidence="11" type="primary">LOC111016591</name>
</gene>
<evidence type="ECO:0000259" key="9">
    <source>
        <dbReference type="PROSITE" id="PS50089"/>
    </source>
</evidence>
<evidence type="ECO:0000256" key="3">
    <source>
        <dbReference type="ARBA" id="ARBA00022679"/>
    </source>
</evidence>
<keyword evidence="3" id="KW-0808">Transferase</keyword>
<comment type="catalytic activity">
    <reaction evidence="1">
        <text>S-ubiquitinyl-[E2 ubiquitin-conjugating enzyme]-L-cysteine + [acceptor protein]-L-lysine = [E2 ubiquitin-conjugating enzyme]-L-cysteine + N(6)-ubiquitinyl-[acceptor protein]-L-lysine.</text>
        <dbReference type="EC" id="2.3.2.27"/>
    </reaction>
</comment>
<dbReference type="AlphaFoldDB" id="A0A6J1D364"/>
<keyword evidence="4" id="KW-0479">Metal-binding</keyword>
<dbReference type="GO" id="GO:0061630">
    <property type="term" value="F:ubiquitin protein ligase activity"/>
    <property type="evidence" value="ECO:0007669"/>
    <property type="project" value="UniProtKB-EC"/>
</dbReference>
<reference evidence="11" key="1">
    <citation type="submission" date="2025-08" db="UniProtKB">
        <authorList>
            <consortium name="RefSeq"/>
        </authorList>
    </citation>
    <scope>IDENTIFICATION</scope>
    <source>
        <strain evidence="11">OHB3-1</strain>
    </source>
</reference>
<dbReference type="Pfam" id="PF13639">
    <property type="entry name" value="zf-RING_2"/>
    <property type="match status" value="1"/>
</dbReference>
<dbReference type="InterPro" id="IPR001841">
    <property type="entry name" value="Znf_RING"/>
</dbReference>
<dbReference type="PANTHER" id="PTHR15710">
    <property type="entry name" value="E3 UBIQUITIN-PROTEIN LIGASE PRAJA"/>
    <property type="match status" value="1"/>
</dbReference>
<dbReference type="CDD" id="cd16667">
    <property type="entry name" value="RING-H2_RNF126-like"/>
    <property type="match status" value="1"/>
</dbReference>
<dbReference type="GO" id="GO:0008270">
    <property type="term" value="F:zinc ion binding"/>
    <property type="evidence" value="ECO:0007669"/>
    <property type="project" value="UniProtKB-KW"/>
</dbReference>
<dbReference type="OrthoDB" id="8062037at2759"/>
<dbReference type="GO" id="GO:0005737">
    <property type="term" value="C:cytoplasm"/>
    <property type="evidence" value="ECO:0007669"/>
    <property type="project" value="TreeGrafter"/>
</dbReference>
<organism evidence="10 11">
    <name type="scientific">Momordica charantia</name>
    <name type="common">Bitter gourd</name>
    <name type="synonym">Balsam pear</name>
    <dbReference type="NCBI Taxonomy" id="3673"/>
    <lineage>
        <taxon>Eukaryota</taxon>
        <taxon>Viridiplantae</taxon>
        <taxon>Streptophyta</taxon>
        <taxon>Embryophyta</taxon>
        <taxon>Tracheophyta</taxon>
        <taxon>Spermatophyta</taxon>
        <taxon>Magnoliopsida</taxon>
        <taxon>eudicotyledons</taxon>
        <taxon>Gunneridae</taxon>
        <taxon>Pentapetalae</taxon>
        <taxon>rosids</taxon>
        <taxon>fabids</taxon>
        <taxon>Cucurbitales</taxon>
        <taxon>Cucurbitaceae</taxon>
        <taxon>Momordiceae</taxon>
        <taxon>Momordica</taxon>
    </lineage>
</organism>
<keyword evidence="5 8" id="KW-0863">Zinc-finger</keyword>
<keyword evidence="6" id="KW-0833">Ubl conjugation pathway</keyword>
<dbReference type="RefSeq" id="XP_022147727.1">
    <property type="nucleotide sequence ID" value="XM_022292035.1"/>
</dbReference>
<accession>A0A6J1D364</accession>
<dbReference type="SUPFAM" id="SSF57850">
    <property type="entry name" value="RING/U-box"/>
    <property type="match status" value="1"/>
</dbReference>
<dbReference type="EC" id="2.3.2.27" evidence="2"/>
<dbReference type="GO" id="GO:0016567">
    <property type="term" value="P:protein ubiquitination"/>
    <property type="evidence" value="ECO:0007669"/>
    <property type="project" value="TreeGrafter"/>
</dbReference>
<dbReference type="PROSITE" id="PS50089">
    <property type="entry name" value="ZF_RING_2"/>
    <property type="match status" value="1"/>
</dbReference>
<dbReference type="FunFam" id="3.30.40.10:FF:000022">
    <property type="entry name" value="E3 ubiquitin-protein ligase RING1-like"/>
    <property type="match status" value="1"/>
</dbReference>
<evidence type="ECO:0000313" key="11">
    <source>
        <dbReference type="RefSeq" id="XP_022147727.1"/>
    </source>
</evidence>